<dbReference type="RefSeq" id="WP_188651883.1">
    <property type="nucleotide sequence ID" value="NZ_BMIN01000004.1"/>
</dbReference>
<dbReference type="HAMAP" id="MF_01659">
    <property type="entry name" value="MenD"/>
    <property type="match status" value="1"/>
</dbReference>
<dbReference type="Pfam" id="PF16582">
    <property type="entry name" value="TPP_enzyme_M_2"/>
    <property type="match status" value="1"/>
</dbReference>
<dbReference type="Gene3D" id="3.40.50.1220">
    <property type="entry name" value="TPP-binding domain"/>
    <property type="match status" value="1"/>
</dbReference>
<dbReference type="Proteomes" id="UP000642571">
    <property type="component" value="Unassembled WGS sequence"/>
</dbReference>
<accession>A0ABQ1PX12</accession>
<keyword evidence="12" id="KW-1185">Reference proteome</keyword>
<comment type="similarity">
    <text evidence="7">Belongs to the TPP enzyme family. MenD subfamily.</text>
</comment>
<feature type="domain" description="Menaquinone biosynthesis protein MenD middle" evidence="10">
    <location>
        <begin position="203"/>
        <end position="403"/>
    </location>
</feature>
<dbReference type="Gene3D" id="3.40.50.970">
    <property type="match status" value="2"/>
</dbReference>
<comment type="caution">
    <text evidence="11">The sequence shown here is derived from an EMBL/GenBank/DDBJ whole genome shotgun (WGS) entry which is preliminary data.</text>
</comment>
<comment type="cofactor">
    <cofactor evidence="7">
        <name>Mg(2+)</name>
        <dbReference type="ChEBI" id="CHEBI:18420"/>
    </cofactor>
    <cofactor evidence="7">
        <name>Mn(2+)</name>
        <dbReference type="ChEBI" id="CHEBI:29035"/>
    </cofactor>
</comment>
<reference evidence="12" key="1">
    <citation type="journal article" date="2019" name="Int. J. Syst. Evol. Microbiol.">
        <title>The Global Catalogue of Microorganisms (GCM) 10K type strain sequencing project: providing services to taxonomists for standard genome sequencing and annotation.</title>
        <authorList>
            <consortium name="The Broad Institute Genomics Platform"/>
            <consortium name="The Broad Institute Genome Sequencing Center for Infectious Disease"/>
            <person name="Wu L."/>
            <person name="Ma J."/>
        </authorList>
    </citation>
    <scope>NUCLEOTIDE SEQUENCE [LARGE SCALE GENOMIC DNA]</scope>
    <source>
        <strain evidence="12">CGMCC 1.15353</strain>
    </source>
</reference>
<keyword evidence="1 7" id="KW-0474">Menaquinone biosynthesis</keyword>
<keyword evidence="3 7" id="KW-0479">Metal-binding</keyword>
<evidence type="ECO:0000259" key="9">
    <source>
        <dbReference type="Pfam" id="PF02776"/>
    </source>
</evidence>
<keyword evidence="4 7" id="KW-0460">Magnesium</keyword>
<feature type="domain" description="Thiamine pyrophosphate enzyme TPP-binding" evidence="8">
    <location>
        <begin position="438"/>
        <end position="552"/>
    </location>
</feature>
<keyword evidence="5 7" id="KW-0786">Thiamine pyrophosphate</keyword>
<dbReference type="EMBL" id="BMIN01000004">
    <property type="protein sequence ID" value="GGD06205.1"/>
    <property type="molecule type" value="Genomic_DNA"/>
</dbReference>
<dbReference type="InterPro" id="IPR011766">
    <property type="entry name" value="TPP_enzyme_TPP-bd"/>
</dbReference>
<name>A0ABQ1PX12_9BACI</name>
<feature type="domain" description="Thiamine pyrophosphate enzyme N-terminal TPP-binding" evidence="9">
    <location>
        <begin position="14"/>
        <end position="125"/>
    </location>
</feature>
<organism evidence="11 12">
    <name type="scientific">Pontibacillus salipaludis</name>
    <dbReference type="NCBI Taxonomy" id="1697394"/>
    <lineage>
        <taxon>Bacteria</taxon>
        <taxon>Bacillati</taxon>
        <taxon>Bacillota</taxon>
        <taxon>Bacilli</taxon>
        <taxon>Bacillales</taxon>
        <taxon>Bacillaceae</taxon>
        <taxon>Pontibacillus</taxon>
    </lineage>
</organism>
<dbReference type="Pfam" id="PF02776">
    <property type="entry name" value="TPP_enzyme_N"/>
    <property type="match status" value="1"/>
</dbReference>
<comment type="function">
    <text evidence="7">Catalyzes the thiamine diphosphate-dependent decarboxylation of 2-oxoglutarate and the subsequent addition of the resulting succinic semialdehyde-thiamine pyrophosphate anion to isochorismate to yield 2-succinyl-5-enolpyruvyl-6-hydroxy-3-cyclohexene-1-carboxylate (SEPHCHC).</text>
</comment>
<dbReference type="InterPro" id="IPR012001">
    <property type="entry name" value="Thiamin_PyroP_enz_TPP-bd_dom"/>
</dbReference>
<dbReference type="PANTHER" id="PTHR42916:SF1">
    <property type="entry name" value="PROTEIN PHYLLO, CHLOROPLASTIC"/>
    <property type="match status" value="1"/>
</dbReference>
<dbReference type="Pfam" id="PF02775">
    <property type="entry name" value="TPP_enzyme_C"/>
    <property type="match status" value="1"/>
</dbReference>
<gene>
    <name evidence="7 11" type="primary">menD</name>
    <name evidence="11" type="ORF">GCM10011389_12160</name>
</gene>
<comment type="cofactor">
    <cofactor evidence="7">
        <name>thiamine diphosphate</name>
        <dbReference type="ChEBI" id="CHEBI:58937"/>
    </cofactor>
    <text evidence="7">Binds 1 thiamine pyrophosphate per subunit.</text>
</comment>
<evidence type="ECO:0000256" key="2">
    <source>
        <dbReference type="ARBA" id="ARBA00022679"/>
    </source>
</evidence>
<dbReference type="PANTHER" id="PTHR42916">
    <property type="entry name" value="2-SUCCINYL-5-ENOLPYRUVYL-6-HYDROXY-3-CYCLOHEXENE-1-CARBOXYLATE SYNTHASE"/>
    <property type="match status" value="1"/>
</dbReference>
<evidence type="ECO:0000256" key="5">
    <source>
        <dbReference type="ARBA" id="ARBA00023052"/>
    </source>
</evidence>
<proteinExistence type="inferred from homology"/>
<evidence type="ECO:0000259" key="10">
    <source>
        <dbReference type="Pfam" id="PF16582"/>
    </source>
</evidence>
<dbReference type="CDD" id="cd02009">
    <property type="entry name" value="TPP_SHCHC_synthase"/>
    <property type="match status" value="1"/>
</dbReference>
<evidence type="ECO:0000313" key="11">
    <source>
        <dbReference type="EMBL" id="GGD06205.1"/>
    </source>
</evidence>
<comment type="pathway">
    <text evidence="7">Quinol/quinone metabolism; 1,4-dihydroxy-2-naphthoate biosynthesis; 1,4-dihydroxy-2-naphthoate from chorismate: step 2/7.</text>
</comment>
<evidence type="ECO:0000256" key="4">
    <source>
        <dbReference type="ARBA" id="ARBA00022842"/>
    </source>
</evidence>
<evidence type="ECO:0000256" key="6">
    <source>
        <dbReference type="ARBA" id="ARBA00023211"/>
    </source>
</evidence>
<dbReference type="InterPro" id="IPR029061">
    <property type="entry name" value="THDP-binding"/>
</dbReference>
<dbReference type="SUPFAM" id="SSF52467">
    <property type="entry name" value="DHS-like NAD/FAD-binding domain"/>
    <property type="match status" value="1"/>
</dbReference>
<protein>
    <recommendedName>
        <fullName evidence="7">2-succinyl-5-enolpyruvyl-6-hydroxy-3-cyclohexene-1-carboxylate synthase</fullName>
        <shortName evidence="7">SEPHCHC synthase</shortName>
        <ecNumber evidence="7">2.2.1.9</ecNumber>
    </recommendedName>
    <alternativeName>
        <fullName evidence="7">Menaquinone biosynthesis protein MenD</fullName>
    </alternativeName>
</protein>
<evidence type="ECO:0000256" key="3">
    <source>
        <dbReference type="ARBA" id="ARBA00022723"/>
    </source>
</evidence>
<dbReference type="SUPFAM" id="SSF52518">
    <property type="entry name" value="Thiamin diphosphate-binding fold (THDP-binding)"/>
    <property type="match status" value="2"/>
</dbReference>
<evidence type="ECO:0000256" key="1">
    <source>
        <dbReference type="ARBA" id="ARBA00022428"/>
    </source>
</evidence>
<keyword evidence="2 7" id="KW-0808">Transferase</keyword>
<comment type="subunit">
    <text evidence="7">Homodimer.</text>
</comment>
<comment type="pathway">
    <text evidence="7">Quinol/quinone metabolism; menaquinone biosynthesis.</text>
</comment>
<dbReference type="CDD" id="cd07037">
    <property type="entry name" value="TPP_PYR_MenD"/>
    <property type="match status" value="1"/>
</dbReference>
<keyword evidence="6 7" id="KW-0464">Manganese</keyword>
<dbReference type="InterPro" id="IPR029035">
    <property type="entry name" value="DHS-like_NAD/FAD-binding_dom"/>
</dbReference>
<dbReference type="NCBIfam" id="TIGR00173">
    <property type="entry name" value="menD"/>
    <property type="match status" value="1"/>
</dbReference>
<evidence type="ECO:0000256" key="7">
    <source>
        <dbReference type="HAMAP-Rule" id="MF_01659"/>
    </source>
</evidence>
<evidence type="ECO:0000313" key="12">
    <source>
        <dbReference type="Proteomes" id="UP000642571"/>
    </source>
</evidence>
<evidence type="ECO:0000259" key="8">
    <source>
        <dbReference type="Pfam" id="PF02775"/>
    </source>
</evidence>
<dbReference type="EC" id="2.2.1.9" evidence="7"/>
<dbReference type="InterPro" id="IPR032264">
    <property type="entry name" value="MenD_middle"/>
</dbReference>
<comment type="catalytic activity">
    <reaction evidence="7">
        <text>isochorismate + 2-oxoglutarate + H(+) = 5-enolpyruvoyl-6-hydroxy-2-succinyl-cyclohex-3-ene-1-carboxylate + CO2</text>
        <dbReference type="Rhea" id="RHEA:25593"/>
        <dbReference type="ChEBI" id="CHEBI:15378"/>
        <dbReference type="ChEBI" id="CHEBI:16526"/>
        <dbReference type="ChEBI" id="CHEBI:16810"/>
        <dbReference type="ChEBI" id="CHEBI:29780"/>
        <dbReference type="ChEBI" id="CHEBI:58818"/>
        <dbReference type="EC" id="2.2.1.9"/>
    </reaction>
</comment>
<dbReference type="PIRSF" id="PIRSF004983">
    <property type="entry name" value="MenD"/>
    <property type="match status" value="1"/>
</dbReference>
<dbReference type="InterPro" id="IPR004433">
    <property type="entry name" value="MenaQ_synth_MenD"/>
</dbReference>
<sequence length="577" mass="65034">MTHTETLTRYVANFVDELVQTGLTDVVLSPGSRSTPLSMTFAEHEAVNHWIHVDERSAAFFALGIAKEQQKPVALVCTSGTAAANYYPAIVEAYYSRVPLLVLTADRPHELRNVGAPQAIDQIHMFGQYVKWFEEMALPESSEEMLRYVRSKAARAFYTSLDHNPGPVHLNFPFRSPLIPDFSLDHLWGEGSARSFHHAYQGERTVQPEVIAEIKSRVDKHQKGLIVCGPQTDQDLPASITQLARYLQLPVLADPLSQVRSGQHEKDHVIESYDAILKSPTVREQFVPDFIIRFGAMPVSKPYWLMLQDHPEIEQYVIESYEGFREPSGNAASLIFADGKHFCDTWVNHFESSFFDVEWLKKWQEANQLAKASLIEDEEGTLSEGHVFTEILRSFPEEGSLFVGNSMPIRDLDTFMLTTPKSIRTLANRGANGIDGVVSSALGAAAYGEKVTLVLGDLSFFHDLNGLFAAKQFDLDLRIVVINNEGGGIFSFLPQAEHKKHFEPLFGTPLALDYSKVIEMYGGQYEEVASWEQFRDSLGRTSEAKGLSVIEVKTNREENAAWHRQKWKQIERALLER</sequence>